<feature type="domain" description="Fibronectin type-III" evidence="2">
    <location>
        <begin position="517"/>
        <end position="611"/>
    </location>
</feature>
<dbReference type="RefSeq" id="WP_120515391.1">
    <property type="nucleotide sequence ID" value="NZ_QXZY01000003.1"/>
</dbReference>
<keyword evidence="1" id="KW-0732">Signal</keyword>
<evidence type="ECO:0000256" key="1">
    <source>
        <dbReference type="SAM" id="SignalP"/>
    </source>
</evidence>
<gene>
    <name evidence="3" type="ORF">EG028_04620</name>
</gene>
<accession>A0A3N4N498</accession>
<protein>
    <recommendedName>
        <fullName evidence="2">Fibronectin type-III domain-containing protein</fullName>
    </recommendedName>
</protein>
<dbReference type="SUPFAM" id="SSF49265">
    <property type="entry name" value="Fibronectin type III"/>
    <property type="match status" value="3"/>
</dbReference>
<comment type="caution">
    <text evidence="3">The sequence shown here is derived from an EMBL/GenBank/DDBJ whole genome shotgun (WGS) entry which is preliminary data.</text>
</comment>
<evidence type="ECO:0000313" key="4">
    <source>
        <dbReference type="Proteomes" id="UP000279089"/>
    </source>
</evidence>
<feature type="signal peptide" evidence="1">
    <location>
        <begin position="1"/>
        <end position="30"/>
    </location>
</feature>
<reference evidence="4" key="1">
    <citation type="submission" date="2018-11" db="EMBL/GenBank/DDBJ databases">
        <title>Chitinophaga lutea sp.nov., isolate from arsenic contaminated soil.</title>
        <authorList>
            <person name="Zong Y."/>
        </authorList>
    </citation>
    <scope>NUCLEOTIDE SEQUENCE [LARGE SCALE GENOMIC DNA]</scope>
    <source>
        <strain evidence="4">YLT18</strain>
    </source>
</reference>
<evidence type="ECO:0000259" key="2">
    <source>
        <dbReference type="PROSITE" id="PS50853"/>
    </source>
</evidence>
<dbReference type="Proteomes" id="UP000279089">
    <property type="component" value="Unassembled WGS sequence"/>
</dbReference>
<dbReference type="PROSITE" id="PS50853">
    <property type="entry name" value="FN3"/>
    <property type="match status" value="1"/>
</dbReference>
<dbReference type="OrthoDB" id="923194at2"/>
<sequence>MTCKIKIRASLPKKWLLAGMGLLWSVAAMAQAKPGNGQHIAVLARPAKDSIMLRWAPVSATLWKLANQHGYVIKRFTILRDGKLLPKPEDTVLTKQPLKPLPLAAWEQVVKQHEKYGSIVAQALYGEEFELTTEGGQKDVMAVYHRAQEQESRHGFTLFATDQSFPVAKAAALGYVDKSAKANEKYLYQVFVAPNNAVRSDTGFVFTGAADYQPVPAPHDLEAANMHKSVLLSWNHTSFRSIFNAYWIERSDDGGQTFARLNDEPVLNTGNEGDTAEQQRFFRIDTTIALDKKYIYRIRGITPFGEVSPPSDTAQVAVTPITNARPSIKEAVVMNNKQVVIQWEMPDHTRLKAFEIERAAAATKPYAKISTQPLRENDTVFTDISPLPSNYYRIKAIMDDGQTHYSLARFVQMEDSIPPAPPTGLAGMISDSGVVSLSWKPNTERDLYAYRVFRANAPDAEFVQVTKEPISEAKFVDTVEVKTLTRHVYYKLVALDGHYNPSGFSEMLTVKRPDVVPPVPPQFTDVSAATGGITLQWQPSTSKDVASYNLERAADTAWLTLQSFSVKETVRQYADTAARPGVSYRYRIVAVDESGLRGQSQEVTASAINMSGNVAKPVVKASIDRDNKTIVLKWGAGREVAKSWLYRAEEGKPYRLYKTLPGNTAAFTDDELLINTQYRYKLKIFDQNNNNAMSEEVRVNY</sequence>
<feature type="chain" id="PRO_5017997374" description="Fibronectin type-III domain-containing protein" evidence="1">
    <location>
        <begin position="31"/>
        <end position="701"/>
    </location>
</feature>
<name>A0A3N4N498_9BACT</name>
<dbReference type="AlphaFoldDB" id="A0A3N4N498"/>
<dbReference type="Pfam" id="PF00041">
    <property type="entry name" value="fn3"/>
    <property type="match status" value="1"/>
</dbReference>
<dbReference type="SMART" id="SM00060">
    <property type="entry name" value="FN3"/>
    <property type="match status" value="3"/>
</dbReference>
<dbReference type="InterPro" id="IPR003961">
    <property type="entry name" value="FN3_dom"/>
</dbReference>
<evidence type="ECO:0000313" key="3">
    <source>
        <dbReference type="EMBL" id="RPD42463.1"/>
    </source>
</evidence>
<organism evidence="3 4">
    <name type="scientific">Chitinophaga barathri</name>
    <dbReference type="NCBI Taxonomy" id="1647451"/>
    <lineage>
        <taxon>Bacteria</taxon>
        <taxon>Pseudomonadati</taxon>
        <taxon>Bacteroidota</taxon>
        <taxon>Chitinophagia</taxon>
        <taxon>Chitinophagales</taxon>
        <taxon>Chitinophagaceae</taxon>
        <taxon>Chitinophaga</taxon>
    </lineage>
</organism>
<dbReference type="CDD" id="cd00063">
    <property type="entry name" value="FN3"/>
    <property type="match status" value="1"/>
</dbReference>
<dbReference type="Gene3D" id="2.60.40.10">
    <property type="entry name" value="Immunoglobulins"/>
    <property type="match status" value="5"/>
</dbReference>
<keyword evidence="4" id="KW-1185">Reference proteome</keyword>
<dbReference type="EMBL" id="RMBX01000002">
    <property type="protein sequence ID" value="RPD42463.1"/>
    <property type="molecule type" value="Genomic_DNA"/>
</dbReference>
<dbReference type="InterPro" id="IPR036116">
    <property type="entry name" value="FN3_sf"/>
</dbReference>
<proteinExistence type="predicted"/>
<dbReference type="InterPro" id="IPR013783">
    <property type="entry name" value="Ig-like_fold"/>
</dbReference>